<organism evidence="1 2">
    <name type="scientific">Sorangium cellulosum</name>
    <name type="common">Polyangium cellulosum</name>
    <dbReference type="NCBI Taxonomy" id="56"/>
    <lineage>
        <taxon>Bacteria</taxon>
        <taxon>Pseudomonadati</taxon>
        <taxon>Myxococcota</taxon>
        <taxon>Polyangia</taxon>
        <taxon>Polyangiales</taxon>
        <taxon>Polyangiaceae</taxon>
        <taxon>Sorangium</taxon>
    </lineage>
</organism>
<dbReference type="EMBL" id="CP012672">
    <property type="protein sequence ID" value="AUX34819.1"/>
    <property type="molecule type" value="Genomic_DNA"/>
</dbReference>
<dbReference type="RefSeq" id="WP_129577955.1">
    <property type="nucleotide sequence ID" value="NZ_CP012672.1"/>
</dbReference>
<evidence type="ECO:0000313" key="1">
    <source>
        <dbReference type="EMBL" id="AUX34819.1"/>
    </source>
</evidence>
<gene>
    <name evidence="1" type="ORF">SOCE836_069960</name>
</gene>
<evidence type="ECO:0000313" key="2">
    <source>
        <dbReference type="Proteomes" id="UP000295497"/>
    </source>
</evidence>
<protein>
    <submittedName>
        <fullName evidence="1">Uncharacterized protein</fullName>
    </submittedName>
</protein>
<proteinExistence type="predicted"/>
<dbReference type="Proteomes" id="UP000295497">
    <property type="component" value="Chromosome"/>
</dbReference>
<dbReference type="AlphaFoldDB" id="A0A4P2QWH8"/>
<accession>A0A4P2QWH8</accession>
<reference evidence="1 2" key="1">
    <citation type="submission" date="2015-09" db="EMBL/GenBank/DDBJ databases">
        <title>Sorangium comparison.</title>
        <authorList>
            <person name="Zaburannyi N."/>
            <person name="Bunk B."/>
            <person name="Overmann J."/>
            <person name="Mueller R."/>
        </authorList>
    </citation>
    <scope>NUCLEOTIDE SEQUENCE [LARGE SCALE GENOMIC DNA]</scope>
    <source>
        <strain evidence="1 2">So ce836</strain>
    </source>
</reference>
<sequence length="69" mass="7893">MLFERCDIREGRRLELRPRQLTSASGQALARPHLDTLHAKLDVAKAKLHEIAKTTDDRWDEVKQGADDV</sequence>
<name>A0A4P2QWH8_SORCE</name>